<dbReference type="Gene3D" id="1.20.1530.20">
    <property type="match status" value="1"/>
</dbReference>
<organism evidence="5 6">
    <name type="scientific">Ramlibacter lithotrophicus</name>
    <dbReference type="NCBI Taxonomy" id="2606681"/>
    <lineage>
        <taxon>Bacteria</taxon>
        <taxon>Pseudomonadati</taxon>
        <taxon>Pseudomonadota</taxon>
        <taxon>Betaproteobacteria</taxon>
        <taxon>Burkholderiales</taxon>
        <taxon>Comamonadaceae</taxon>
        <taxon>Ramlibacter</taxon>
    </lineage>
</organism>
<dbReference type="PANTHER" id="PTHR43562">
    <property type="entry name" value="NAPA-TYPE SODIUM/HYDROGEN ANTIPORTER"/>
    <property type="match status" value="1"/>
</dbReference>
<feature type="transmembrane region" description="Helical" evidence="4">
    <location>
        <begin position="177"/>
        <end position="200"/>
    </location>
</feature>
<keyword evidence="2" id="KW-0050">Antiport</keyword>
<keyword evidence="3" id="KW-0406">Ion transport</keyword>
<evidence type="ECO:0000256" key="4">
    <source>
        <dbReference type="SAM" id="Phobius"/>
    </source>
</evidence>
<dbReference type="AlphaFoldDB" id="A0A7X6I670"/>
<feature type="transmembrane region" description="Helical" evidence="4">
    <location>
        <begin position="60"/>
        <end position="79"/>
    </location>
</feature>
<evidence type="ECO:0000256" key="2">
    <source>
        <dbReference type="ARBA" id="ARBA00022449"/>
    </source>
</evidence>
<feature type="transmembrane region" description="Helical" evidence="4">
    <location>
        <begin position="6"/>
        <end position="25"/>
    </location>
</feature>
<feature type="transmembrane region" description="Helical" evidence="4">
    <location>
        <begin position="37"/>
        <end position="54"/>
    </location>
</feature>
<feature type="transmembrane region" description="Helical" evidence="4">
    <location>
        <begin position="150"/>
        <end position="171"/>
    </location>
</feature>
<comment type="caution">
    <text evidence="5">The sequence shown here is derived from an EMBL/GenBank/DDBJ whole genome shotgun (WGS) entry which is preliminary data.</text>
</comment>
<dbReference type="GO" id="GO:0006811">
    <property type="term" value="P:monoatomic ion transport"/>
    <property type="evidence" value="ECO:0007669"/>
    <property type="project" value="UniProtKB-KW"/>
</dbReference>
<dbReference type="GO" id="GO:0015297">
    <property type="term" value="F:antiporter activity"/>
    <property type="evidence" value="ECO:0007669"/>
    <property type="project" value="UniProtKB-KW"/>
</dbReference>
<dbReference type="RefSeq" id="WP_168107137.1">
    <property type="nucleotide sequence ID" value="NZ_VTOX01000002.1"/>
</dbReference>
<proteinExistence type="predicted"/>
<sequence length="388" mass="41169">MNLPSLATHATEFAYLGLVAALLVVPKILQRLRIPAPLTAFGFGIAAGLVVQGLGGDPTLALLSTLGISSLFLFAGLEIELAAFHRGRWPLAAHLVLRAAALASGAWAGVHFAGMAWQAACLLALALLTPSTGFILDTLGQQGLDEEERFWVAAKAVGGEILALLVLFVVVQSGSAATLAISGAALVAMVALLPLLFMVLGRHVLPHAPGSEFSLLVLVGLVAAFITKQLGVYYLVGAFLTGFVARLLRERMPLLASDDNLRAVRLFASFFVPFYFFHSGSVIPPQAFQWQALALGLAISAVVLPARIGVNWLQRRIVFHEKARSSLRVSVALAPTLIFTLVLAGILRERYGIPDVLYGALLVYACASTALPSFLKGRTVDFDPARVG</sequence>
<feature type="transmembrane region" description="Helical" evidence="4">
    <location>
        <begin position="207"/>
        <end position="226"/>
    </location>
</feature>
<feature type="transmembrane region" description="Helical" evidence="4">
    <location>
        <begin position="260"/>
        <end position="278"/>
    </location>
</feature>
<dbReference type="PANTHER" id="PTHR43562:SF4">
    <property type="entry name" value="NA(+)_H(+) ANTIPORTER NHAS5"/>
    <property type="match status" value="1"/>
</dbReference>
<evidence type="ECO:0000256" key="3">
    <source>
        <dbReference type="ARBA" id="ARBA00023065"/>
    </source>
</evidence>
<feature type="transmembrane region" description="Helical" evidence="4">
    <location>
        <begin position="91"/>
        <end position="110"/>
    </location>
</feature>
<keyword evidence="4" id="KW-1133">Transmembrane helix</keyword>
<evidence type="ECO:0000313" key="5">
    <source>
        <dbReference type="EMBL" id="NKE66068.1"/>
    </source>
</evidence>
<keyword evidence="4" id="KW-0812">Transmembrane</keyword>
<dbReference type="Proteomes" id="UP000521868">
    <property type="component" value="Unassembled WGS sequence"/>
</dbReference>
<feature type="transmembrane region" description="Helical" evidence="4">
    <location>
        <begin position="356"/>
        <end position="375"/>
    </location>
</feature>
<gene>
    <name evidence="5" type="ORF">RAMLITH_09570</name>
</gene>
<accession>A0A7X6I670</accession>
<reference evidence="5 6" key="1">
    <citation type="journal article" date="2020" name="Nature">
        <title>Bacterial chemolithoautotrophy via manganese oxidation.</title>
        <authorList>
            <person name="Yu H."/>
            <person name="Leadbetter J.R."/>
        </authorList>
    </citation>
    <scope>NUCLEOTIDE SEQUENCE [LARGE SCALE GENOMIC DNA]</scope>
    <source>
        <strain evidence="5 6">RBP-1</strain>
    </source>
</reference>
<feature type="transmembrane region" description="Helical" evidence="4">
    <location>
        <begin position="325"/>
        <end position="344"/>
    </location>
</feature>
<keyword evidence="1" id="KW-0813">Transport</keyword>
<name>A0A7X6I670_9BURK</name>
<dbReference type="EMBL" id="VTOX01000002">
    <property type="protein sequence ID" value="NKE66068.1"/>
    <property type="molecule type" value="Genomic_DNA"/>
</dbReference>
<dbReference type="InterPro" id="IPR038770">
    <property type="entry name" value="Na+/solute_symporter_sf"/>
</dbReference>
<keyword evidence="4" id="KW-0472">Membrane</keyword>
<feature type="transmembrane region" description="Helical" evidence="4">
    <location>
        <begin position="290"/>
        <end position="313"/>
    </location>
</feature>
<evidence type="ECO:0000256" key="1">
    <source>
        <dbReference type="ARBA" id="ARBA00022448"/>
    </source>
</evidence>
<protein>
    <submittedName>
        <fullName evidence="5">Cation:proton antiporter</fullName>
    </submittedName>
</protein>
<keyword evidence="6" id="KW-1185">Reference proteome</keyword>
<evidence type="ECO:0000313" key="6">
    <source>
        <dbReference type="Proteomes" id="UP000521868"/>
    </source>
</evidence>